<keyword evidence="3" id="KW-1185">Reference proteome</keyword>
<dbReference type="InterPro" id="IPR036412">
    <property type="entry name" value="HAD-like_sf"/>
</dbReference>
<keyword evidence="2" id="KW-0378">Hydrolase</keyword>
<dbReference type="InterPro" id="IPR051806">
    <property type="entry name" value="HAD-like_SPP"/>
</dbReference>
<dbReference type="InterPro" id="IPR006439">
    <property type="entry name" value="HAD-SF_hydro_IA"/>
</dbReference>
<dbReference type="PANTHER" id="PTHR43481">
    <property type="entry name" value="FRUCTOSE-1-PHOSPHATE PHOSPHATASE"/>
    <property type="match status" value="1"/>
</dbReference>
<dbReference type="InterPro" id="IPR023214">
    <property type="entry name" value="HAD_sf"/>
</dbReference>
<dbReference type="EMBL" id="JBHRSW010000043">
    <property type="protein sequence ID" value="MFC3123050.1"/>
    <property type="molecule type" value="Genomic_DNA"/>
</dbReference>
<evidence type="ECO:0000313" key="2">
    <source>
        <dbReference type="EMBL" id="MFC3123050.1"/>
    </source>
</evidence>
<name>A0ABV7FV58_9ALTE</name>
<dbReference type="RefSeq" id="WP_376921170.1">
    <property type="nucleotide sequence ID" value="NZ_JBHRSW010000043.1"/>
</dbReference>
<organism evidence="2 3">
    <name type="scientific">Agaribacter flavus</name>
    <dbReference type="NCBI Taxonomy" id="1902781"/>
    <lineage>
        <taxon>Bacteria</taxon>
        <taxon>Pseudomonadati</taxon>
        <taxon>Pseudomonadota</taxon>
        <taxon>Gammaproteobacteria</taxon>
        <taxon>Alteromonadales</taxon>
        <taxon>Alteromonadaceae</taxon>
        <taxon>Agaribacter</taxon>
    </lineage>
</organism>
<sequence>MVDLSKYAGIVFDMDGTLIDSMGSHLQAWQQTCEYYDIPFDRDYMYSLGGVPTLNIAKRLIDKHQVQHDPADIAARKKSQWQGLAHKPETIKATVEILKANHGILPMGVGTGSERAHAMDLLGNTGLLEWLDTVVTATDVKQGKPHPETFLTVAENMGVKASECVAFEDTDIGRQAAERAGMDCIMVVDGKIVE</sequence>
<dbReference type="Proteomes" id="UP001595478">
    <property type="component" value="Unassembled WGS sequence"/>
</dbReference>
<accession>A0ABV7FV58</accession>
<evidence type="ECO:0000256" key="1">
    <source>
        <dbReference type="ARBA" id="ARBA00006171"/>
    </source>
</evidence>
<dbReference type="InterPro" id="IPR041492">
    <property type="entry name" value="HAD_2"/>
</dbReference>
<comment type="caution">
    <text evidence="2">The sequence shown here is derived from an EMBL/GenBank/DDBJ whole genome shotgun (WGS) entry which is preliminary data.</text>
</comment>
<dbReference type="PANTHER" id="PTHR43481:SF4">
    <property type="entry name" value="GLYCEROL-1-PHOSPHATE PHOSPHOHYDROLASE 1-RELATED"/>
    <property type="match status" value="1"/>
</dbReference>
<dbReference type="InterPro" id="IPR010976">
    <property type="entry name" value="B-phosphoglucomutase_hydrolase"/>
</dbReference>
<dbReference type="InterPro" id="IPR023198">
    <property type="entry name" value="PGP-like_dom2"/>
</dbReference>
<evidence type="ECO:0000313" key="3">
    <source>
        <dbReference type="Proteomes" id="UP001595478"/>
    </source>
</evidence>
<dbReference type="SUPFAM" id="SSF56784">
    <property type="entry name" value="HAD-like"/>
    <property type="match status" value="1"/>
</dbReference>
<dbReference type="Gene3D" id="1.10.150.240">
    <property type="entry name" value="Putative phosphatase, domain 2"/>
    <property type="match status" value="1"/>
</dbReference>
<proteinExistence type="inferred from homology"/>
<dbReference type="NCBIfam" id="TIGR01509">
    <property type="entry name" value="HAD-SF-IA-v3"/>
    <property type="match status" value="1"/>
</dbReference>
<dbReference type="CDD" id="cd07505">
    <property type="entry name" value="HAD_BPGM-like"/>
    <property type="match status" value="1"/>
</dbReference>
<protein>
    <submittedName>
        <fullName evidence="2">Beta-phosphoglucomutase family hydrolase</fullName>
    </submittedName>
</protein>
<dbReference type="SFLD" id="SFLDS00003">
    <property type="entry name" value="Haloacid_Dehalogenase"/>
    <property type="match status" value="1"/>
</dbReference>
<dbReference type="NCBIfam" id="TIGR02009">
    <property type="entry name" value="PGMB-YQAB-SF"/>
    <property type="match status" value="1"/>
</dbReference>
<reference evidence="3" key="1">
    <citation type="journal article" date="2019" name="Int. J. Syst. Evol. Microbiol.">
        <title>The Global Catalogue of Microorganisms (GCM) 10K type strain sequencing project: providing services to taxonomists for standard genome sequencing and annotation.</title>
        <authorList>
            <consortium name="The Broad Institute Genomics Platform"/>
            <consortium name="The Broad Institute Genome Sequencing Center for Infectious Disease"/>
            <person name="Wu L."/>
            <person name="Ma J."/>
        </authorList>
    </citation>
    <scope>NUCLEOTIDE SEQUENCE [LARGE SCALE GENOMIC DNA]</scope>
    <source>
        <strain evidence="3">KCTC 52473</strain>
    </source>
</reference>
<dbReference type="Gene3D" id="3.40.50.1000">
    <property type="entry name" value="HAD superfamily/HAD-like"/>
    <property type="match status" value="1"/>
</dbReference>
<gene>
    <name evidence="2" type="ORF">ACFOHL_15605</name>
</gene>
<dbReference type="SFLD" id="SFLDG01129">
    <property type="entry name" value="C1.5:_HAD__Beta-PGM__Phosphata"/>
    <property type="match status" value="1"/>
</dbReference>
<dbReference type="GO" id="GO:0016787">
    <property type="term" value="F:hydrolase activity"/>
    <property type="evidence" value="ECO:0007669"/>
    <property type="project" value="UniProtKB-KW"/>
</dbReference>
<dbReference type="Pfam" id="PF13419">
    <property type="entry name" value="HAD_2"/>
    <property type="match status" value="1"/>
</dbReference>
<comment type="similarity">
    <text evidence="1">Belongs to the HAD-like hydrolase superfamily. CbbY/CbbZ/Gph/YieH family.</text>
</comment>